<keyword evidence="2" id="KW-1185">Reference proteome</keyword>
<accession>A0ABW9ZWB5</accession>
<dbReference type="InterPro" id="IPR008551">
    <property type="entry name" value="TANGO2"/>
</dbReference>
<dbReference type="RefSeq" id="WP_161819129.1">
    <property type="nucleotide sequence ID" value="NZ_JAACJS010000015.1"/>
</dbReference>
<organism evidence="1 2">
    <name type="scientific">Sediminibacterium roseum</name>
    <dbReference type="NCBI Taxonomy" id="1978412"/>
    <lineage>
        <taxon>Bacteria</taxon>
        <taxon>Pseudomonadati</taxon>
        <taxon>Bacteroidota</taxon>
        <taxon>Chitinophagia</taxon>
        <taxon>Chitinophagales</taxon>
        <taxon>Chitinophagaceae</taxon>
        <taxon>Sediminibacterium</taxon>
    </lineage>
</organism>
<dbReference type="Proteomes" id="UP000753802">
    <property type="component" value="Unassembled WGS sequence"/>
</dbReference>
<comment type="caution">
    <text evidence="1">The sequence shown here is derived from an EMBL/GenBank/DDBJ whole genome shotgun (WGS) entry which is preliminary data.</text>
</comment>
<gene>
    <name evidence="1" type="ORF">GWC95_12850</name>
</gene>
<evidence type="ECO:0000313" key="2">
    <source>
        <dbReference type="Proteomes" id="UP000753802"/>
    </source>
</evidence>
<name>A0ABW9ZWB5_9BACT</name>
<proteinExistence type="predicted"/>
<sequence length="598" mass="68267">MCTVSFIPDGNNFFITSNRDEKVTRRRAVPPSTVCVNGTNILCPADGDAGGSWIAVKENGDAAVLLNGAFTRHEPAPPYRESRGIVFSRLIASAQPVEQLRAEDLCGIAPFTLVLLTGTKLFEFRWDGVEKHLAELNASTAQIWSSVTLYDAAAKAQREQWFRKFTDGAATMDTKKITRFHRFAGQEDQRNGLVINRENGMRTVSITSIHIKPGKAGMTYSDLVEGLEVSSAIAIKKDLTKKERLFNQVSYRLRRTAIVFFSWEYWPFHFVYGPLYVYWLWLSLRARSFFFFSTANPGIENAGFTLERKSRIYALLPGTSYPSTLFVPMNETPDALLKKRTQYFSTYPLIAKPDIGERGTGVKLLHSDDDLMEYRNNNRIDFLLQEFIDYPCEAGIFYYRIPGESKGRISGIVGKELLGVTGDGTSTIEMLIKKENRFFLQWPVMKKQYGAMLQTILPAGESKQLVPYGNHCRGAKFTDLSDKATLKLQNTIDELCSQIPGFYYGRLDIKYRSWEELCDGKFFSIIELNGAGSEPTHIYDPKHSLFFAWKEIVRHWNILYRIGMRNQKKAGVRFMKTSEGLRMLKEHARHRRLLEIHE</sequence>
<evidence type="ECO:0000313" key="1">
    <source>
        <dbReference type="EMBL" id="NCI50820.1"/>
    </source>
</evidence>
<dbReference type="SUPFAM" id="SSF56059">
    <property type="entry name" value="Glutathione synthetase ATP-binding domain-like"/>
    <property type="match status" value="1"/>
</dbReference>
<dbReference type="EMBL" id="JAACJS010000015">
    <property type="protein sequence ID" value="NCI50820.1"/>
    <property type="molecule type" value="Genomic_DNA"/>
</dbReference>
<reference evidence="1 2" key="1">
    <citation type="submission" date="2020-01" db="EMBL/GenBank/DDBJ databases">
        <title>Genome analysis.</title>
        <authorList>
            <person name="Wu S."/>
            <person name="Wang G."/>
        </authorList>
    </citation>
    <scope>NUCLEOTIDE SEQUENCE [LARGE SCALE GENOMIC DNA]</scope>
    <source>
        <strain evidence="1 2">SYL130</strain>
    </source>
</reference>
<protein>
    <submittedName>
        <fullName evidence="1">NRDE family protein</fullName>
    </submittedName>
</protein>
<dbReference type="Pfam" id="PF05742">
    <property type="entry name" value="TANGO2"/>
    <property type="match status" value="1"/>
</dbReference>